<feature type="chain" id="PRO_5030778798" evidence="1">
    <location>
        <begin position="19"/>
        <end position="133"/>
    </location>
</feature>
<dbReference type="EMBL" id="JACBJI010000004">
    <property type="protein sequence ID" value="NYA71437.1"/>
    <property type="molecule type" value="Genomic_DNA"/>
</dbReference>
<organism evidence="2 3">
    <name type="scientific">Flavobacterium agri</name>
    <dbReference type="NCBI Taxonomy" id="2743471"/>
    <lineage>
        <taxon>Bacteria</taxon>
        <taxon>Pseudomonadati</taxon>
        <taxon>Bacteroidota</taxon>
        <taxon>Flavobacteriia</taxon>
        <taxon>Flavobacteriales</taxon>
        <taxon>Flavobacteriaceae</taxon>
        <taxon>Flavobacterium</taxon>
    </lineage>
</organism>
<keyword evidence="3" id="KW-1185">Reference proteome</keyword>
<proteinExistence type="predicted"/>
<accession>A0A7Y8Y2Y0</accession>
<feature type="signal peptide" evidence="1">
    <location>
        <begin position="1"/>
        <end position="18"/>
    </location>
</feature>
<dbReference type="Proteomes" id="UP000535020">
    <property type="component" value="Unassembled WGS sequence"/>
</dbReference>
<reference evidence="2 3" key="1">
    <citation type="submission" date="2020-07" db="EMBL/GenBank/DDBJ databases">
        <authorList>
            <person name="Sun Q."/>
        </authorList>
    </citation>
    <scope>NUCLEOTIDE SEQUENCE [LARGE SCALE GENOMIC DNA]</scope>
    <source>
        <strain evidence="2 3">MAH-1</strain>
    </source>
</reference>
<evidence type="ECO:0000313" key="3">
    <source>
        <dbReference type="Proteomes" id="UP000535020"/>
    </source>
</evidence>
<dbReference type="AlphaFoldDB" id="A0A7Y8Y2Y0"/>
<dbReference type="RefSeq" id="WP_176006243.1">
    <property type="nucleotide sequence ID" value="NZ_JABWMI010000011.1"/>
</dbReference>
<comment type="caution">
    <text evidence="2">The sequence shown here is derived from an EMBL/GenBank/DDBJ whole genome shotgun (WGS) entry which is preliminary data.</text>
</comment>
<sequence>MKASALISFLLLPVFAFSQSDIEKVMRGGEIILSGLTILKMARADDTKKDSKTVQSLCVKNKLLQKVTFRLVGKDTEDNEIKKELVVPKDGKECLFEIPKAIYTYEFVFATGEIYKKGEYKVEDEVTFTLKDP</sequence>
<evidence type="ECO:0000256" key="1">
    <source>
        <dbReference type="SAM" id="SignalP"/>
    </source>
</evidence>
<keyword evidence="1" id="KW-0732">Signal</keyword>
<gene>
    <name evidence="2" type="ORF">HZF10_10930</name>
</gene>
<evidence type="ECO:0000313" key="2">
    <source>
        <dbReference type="EMBL" id="NYA71437.1"/>
    </source>
</evidence>
<name>A0A7Y8Y2Y0_9FLAO</name>
<protein>
    <submittedName>
        <fullName evidence="2">Uncharacterized protein</fullName>
    </submittedName>
</protein>